<evidence type="ECO:0000256" key="3">
    <source>
        <dbReference type="ARBA" id="ARBA00022448"/>
    </source>
</evidence>
<protein>
    <recommendedName>
        <fullName evidence="8">Biotin transporter</fullName>
    </recommendedName>
</protein>
<feature type="transmembrane region" description="Helical" evidence="9">
    <location>
        <begin position="138"/>
        <end position="163"/>
    </location>
</feature>
<dbReference type="PANTHER" id="PTHR34295:SF4">
    <property type="entry name" value="BIOTIN TRANSPORTER BIOY-RELATED"/>
    <property type="match status" value="1"/>
</dbReference>
<dbReference type="GO" id="GO:0015225">
    <property type="term" value="F:biotin transmembrane transporter activity"/>
    <property type="evidence" value="ECO:0007669"/>
    <property type="project" value="UniProtKB-UniRule"/>
</dbReference>
<dbReference type="InterPro" id="IPR003784">
    <property type="entry name" value="BioY"/>
</dbReference>
<feature type="transmembrane region" description="Helical" evidence="9">
    <location>
        <begin position="71"/>
        <end position="99"/>
    </location>
</feature>
<accession>A0A2N7AWQ0</accession>
<dbReference type="EMBL" id="NIPR01000005">
    <property type="protein sequence ID" value="PMD73174.1"/>
    <property type="molecule type" value="Genomic_DNA"/>
</dbReference>
<dbReference type="AlphaFoldDB" id="A0A2N7AWQ0"/>
<dbReference type="OrthoDB" id="9803495at2"/>
<dbReference type="PANTHER" id="PTHR34295">
    <property type="entry name" value="BIOTIN TRANSPORTER BIOY"/>
    <property type="match status" value="1"/>
</dbReference>
<feature type="transmembrane region" description="Helical" evidence="9">
    <location>
        <begin position="6"/>
        <end position="33"/>
    </location>
</feature>
<evidence type="ECO:0000256" key="8">
    <source>
        <dbReference type="PIRNR" id="PIRNR016661"/>
    </source>
</evidence>
<evidence type="ECO:0000256" key="1">
    <source>
        <dbReference type="ARBA" id="ARBA00004651"/>
    </source>
</evidence>
<evidence type="ECO:0000313" key="10">
    <source>
        <dbReference type="EMBL" id="PMD73174.1"/>
    </source>
</evidence>
<dbReference type="Pfam" id="PF02632">
    <property type="entry name" value="BioY"/>
    <property type="match status" value="1"/>
</dbReference>
<dbReference type="RefSeq" id="WP_102195507.1">
    <property type="nucleotide sequence ID" value="NZ_NIPR01000005.1"/>
</dbReference>
<dbReference type="Proteomes" id="UP000235649">
    <property type="component" value="Unassembled WGS sequence"/>
</dbReference>
<gene>
    <name evidence="10" type="ORF">CBP76_02585</name>
</gene>
<name>A0A2N7AWQ0_9LACO</name>
<evidence type="ECO:0000256" key="9">
    <source>
        <dbReference type="SAM" id="Phobius"/>
    </source>
</evidence>
<keyword evidence="11" id="KW-1185">Reference proteome</keyword>
<keyword evidence="6 9" id="KW-1133">Transmembrane helix</keyword>
<evidence type="ECO:0000256" key="5">
    <source>
        <dbReference type="ARBA" id="ARBA00022692"/>
    </source>
</evidence>
<feature type="transmembrane region" description="Helical" evidence="9">
    <location>
        <begin position="45"/>
        <end position="65"/>
    </location>
</feature>
<sequence>MAAVMTAILIVLGLFPPIPLGLIPVPIVLQNIGVMISGELLGPKYGTISIIIFYLLIILGMPVLSGSRGGIIVFLGPTCGYLISWLLTPIFIGYFVKYLNKKNKNSWWKEFLIVCLFGILSTYFIGSLVLAYQSHTSFITIFISNLFFVPTDLIKAALSTFIARRLRQHTHMFII</sequence>
<keyword evidence="7 8" id="KW-0472">Membrane</keyword>
<reference evidence="10 11" key="1">
    <citation type="submission" date="2017-05" db="EMBL/GenBank/DDBJ databases">
        <title>Lactobacillus nurukis nov., sp. nov., isolated from nuruk.</title>
        <authorList>
            <person name="Kim S.-J."/>
        </authorList>
    </citation>
    <scope>NUCLEOTIDE SEQUENCE [LARGE SCALE GENOMIC DNA]</scope>
    <source>
        <strain evidence="10 11">SYF10-1a</strain>
    </source>
</reference>
<keyword evidence="5 9" id="KW-0812">Transmembrane</keyword>
<comment type="similarity">
    <text evidence="2 8">Belongs to the BioY family.</text>
</comment>
<comment type="subcellular location">
    <subcellularLocation>
        <location evidence="1 8">Cell membrane</location>
        <topology evidence="1 8">Multi-pass membrane protein</topology>
    </subcellularLocation>
</comment>
<comment type="caution">
    <text evidence="10">The sequence shown here is derived from an EMBL/GenBank/DDBJ whole genome shotgun (WGS) entry which is preliminary data.</text>
</comment>
<evidence type="ECO:0000256" key="7">
    <source>
        <dbReference type="ARBA" id="ARBA00023136"/>
    </source>
</evidence>
<evidence type="ECO:0000313" key="11">
    <source>
        <dbReference type="Proteomes" id="UP000235649"/>
    </source>
</evidence>
<dbReference type="GO" id="GO:0005886">
    <property type="term" value="C:plasma membrane"/>
    <property type="evidence" value="ECO:0007669"/>
    <property type="project" value="UniProtKB-SubCell"/>
</dbReference>
<keyword evidence="4 8" id="KW-1003">Cell membrane</keyword>
<evidence type="ECO:0000256" key="2">
    <source>
        <dbReference type="ARBA" id="ARBA00010692"/>
    </source>
</evidence>
<evidence type="ECO:0000256" key="6">
    <source>
        <dbReference type="ARBA" id="ARBA00022989"/>
    </source>
</evidence>
<dbReference type="PIRSF" id="PIRSF016661">
    <property type="entry name" value="BioY"/>
    <property type="match status" value="1"/>
</dbReference>
<dbReference type="Gene3D" id="1.10.1760.20">
    <property type="match status" value="1"/>
</dbReference>
<feature type="transmembrane region" description="Helical" evidence="9">
    <location>
        <begin position="111"/>
        <end position="132"/>
    </location>
</feature>
<organism evidence="10 11">
    <name type="scientific">Companilactobacillus nuruki</name>
    <dbReference type="NCBI Taxonomy" id="1993540"/>
    <lineage>
        <taxon>Bacteria</taxon>
        <taxon>Bacillati</taxon>
        <taxon>Bacillota</taxon>
        <taxon>Bacilli</taxon>
        <taxon>Lactobacillales</taxon>
        <taxon>Lactobacillaceae</taxon>
        <taxon>Companilactobacillus</taxon>
    </lineage>
</organism>
<proteinExistence type="inferred from homology"/>
<keyword evidence="3 8" id="KW-0813">Transport</keyword>
<evidence type="ECO:0000256" key="4">
    <source>
        <dbReference type="ARBA" id="ARBA00022475"/>
    </source>
</evidence>